<dbReference type="OrthoDB" id="677051at2"/>
<dbReference type="Proteomes" id="UP000185221">
    <property type="component" value="Unassembled WGS sequence"/>
</dbReference>
<organism evidence="1 2">
    <name type="scientific">Algoriphagus halophilus</name>
    <dbReference type="NCBI Taxonomy" id="226505"/>
    <lineage>
        <taxon>Bacteria</taxon>
        <taxon>Pseudomonadati</taxon>
        <taxon>Bacteroidota</taxon>
        <taxon>Cytophagia</taxon>
        <taxon>Cytophagales</taxon>
        <taxon>Cyclobacteriaceae</taxon>
        <taxon>Algoriphagus</taxon>
    </lineage>
</organism>
<name>A0A1N6FSZ1_9BACT</name>
<dbReference type="Pfam" id="PF11009">
    <property type="entry name" value="BrxC"/>
    <property type="match status" value="1"/>
</dbReference>
<evidence type="ECO:0000313" key="1">
    <source>
        <dbReference type="EMBL" id="SIN98311.1"/>
    </source>
</evidence>
<keyword evidence="2" id="KW-1185">Reference proteome</keyword>
<dbReference type="InterPro" id="IPR022551">
    <property type="entry name" value="BrxC"/>
</dbReference>
<accession>A0A1N6FSZ1</accession>
<dbReference type="EMBL" id="FSRC01000002">
    <property type="protein sequence ID" value="SIN98311.1"/>
    <property type="molecule type" value="Genomic_DNA"/>
</dbReference>
<proteinExistence type="predicted"/>
<sequence length="113" mass="13006">MNWNKLTQLGQIEDIKVLSEDVPVMIFKHSTRCSLSSMSLDRLLRNWKEDDHKSVIPYHLDIIENRELSNQVSQEFGVPHQSPQVIVIKGGVAVYDNSHFGISYPEIMEVVKK</sequence>
<dbReference type="AlphaFoldDB" id="A0A1N6FSZ1"/>
<dbReference type="Gene3D" id="3.40.30.10">
    <property type="entry name" value="Glutaredoxin"/>
    <property type="match status" value="1"/>
</dbReference>
<reference evidence="2" key="1">
    <citation type="submission" date="2016-11" db="EMBL/GenBank/DDBJ databases">
        <authorList>
            <person name="Varghese N."/>
            <person name="Submissions S."/>
        </authorList>
    </citation>
    <scope>NUCLEOTIDE SEQUENCE [LARGE SCALE GENOMIC DNA]</scope>
    <source>
        <strain evidence="2">DSM 15292</strain>
    </source>
</reference>
<dbReference type="NCBIfam" id="TIGR04019">
    <property type="entry name" value="B_thiol_YtxJ"/>
    <property type="match status" value="1"/>
</dbReference>
<dbReference type="STRING" id="226505.SAMN05444394_2696"/>
<dbReference type="RefSeq" id="WP_074226133.1">
    <property type="nucleotide sequence ID" value="NZ_FSRC01000002.1"/>
</dbReference>
<gene>
    <name evidence="1" type="ORF">SAMN05444394_2696</name>
</gene>
<protein>
    <submittedName>
        <fullName evidence="1">Bacillithiol system protein YtxJ</fullName>
    </submittedName>
</protein>
<evidence type="ECO:0000313" key="2">
    <source>
        <dbReference type="Proteomes" id="UP000185221"/>
    </source>
</evidence>